<feature type="coiled-coil region" evidence="1">
    <location>
        <begin position="319"/>
        <end position="496"/>
    </location>
</feature>
<name>A0A6C0BF90_9ZZZZ</name>
<reference evidence="2" key="1">
    <citation type="journal article" date="2020" name="Nature">
        <title>Giant virus diversity and host interactions through global metagenomics.</title>
        <authorList>
            <person name="Schulz F."/>
            <person name="Roux S."/>
            <person name="Paez-Espino D."/>
            <person name="Jungbluth S."/>
            <person name="Walsh D.A."/>
            <person name="Denef V.J."/>
            <person name="McMahon K.D."/>
            <person name="Konstantinidis K.T."/>
            <person name="Eloe-Fadrosh E.A."/>
            <person name="Kyrpides N.C."/>
            <person name="Woyke T."/>
        </authorList>
    </citation>
    <scope>NUCLEOTIDE SEQUENCE</scope>
    <source>
        <strain evidence="2">GVMAG-M-3300010160-4</strain>
    </source>
</reference>
<feature type="coiled-coil region" evidence="1">
    <location>
        <begin position="242"/>
        <end position="276"/>
    </location>
</feature>
<evidence type="ECO:0000256" key="1">
    <source>
        <dbReference type="SAM" id="Coils"/>
    </source>
</evidence>
<feature type="coiled-coil region" evidence="1">
    <location>
        <begin position="184"/>
        <end position="211"/>
    </location>
</feature>
<evidence type="ECO:0000313" key="2">
    <source>
        <dbReference type="EMBL" id="QHS90078.1"/>
    </source>
</evidence>
<protein>
    <submittedName>
        <fullName evidence="2">Uncharacterized protein</fullName>
    </submittedName>
</protein>
<dbReference type="EMBL" id="MN739125">
    <property type="protein sequence ID" value="QHS90078.1"/>
    <property type="molecule type" value="Genomic_DNA"/>
</dbReference>
<sequence length="972" mass="112597">MHNQIFIIKNVKLENEIVAFSSSILESGTLISSGSELNKEKFENMYGLETDLKINYSSILKPGTVISSGSYISLSDRSKKVLDEESYINVTDFGSVTKNPSYLYEIVRRYSDMNEKKEVLSNELKRLNDDVNKKVEEFEDLKNSYQNRIYSLQNKNSEILNNDKEDLDQLKSLVSEEKKILDETSKLRSEIQRRNLDVKNLEKKLKDLDLDFNSHASSHNDPISVISKLRKVLSLVNKDPEIESIQDIKSNIQNILERTNEEIEQTRMNIDSLSKLETVTLDDEQKENNFLSVLEESLALLESDSELYKSQHCKDAELLDNANIKNSCLSNQLKTLEEKLYISEQKNLALEQKLLECEIKDNEDKSPIENIKKENLELKNDNNILSVTINDLSFEIDELTAQFTSLYEENSRLREDVNFFTEKTSLYESSLKENEDLKNELHLLRSSYLSSQDSMSLKENIIQELNELISDKSSKLNEVEISFNSMVKRVQELESELNDAFCHKKDNERLKIDVENLTNSLIDIKKIIKDFNQDNESISKSIEYSELIRELTLLLKKLEERVSDLETDKVNISNENITLRENDAKNKLVINSLKINYNEVKDFVEEIKEKVLEVGYNEAYDIFDIINEYSSLNEKNKVLTEKLEISNTLSSNLTDQIHKFVLENKKLKEFQKEAVHFSETERLLEIISLLEEDKINLEKKVNSLTEICDGLSKELYAKLKDLKNNDQNVNDENVNDENLTLKERVKYLTEICDGLSKELYAKFKSENKYGSETLTVVENSDKENGQKSDILTVSLNQEKIVSEMYKSKYETLLDDVKILSDEYLDLNKKLNESNDLNVSKTKEINSLNESLEELKKECMKSNNLEISKTEMEQSLEFLNAKIEDLLKVIASDRSKIEKIINIDFSRKVRLITSELIKIESDSGKFILKYNMKSKTTPDSDFIEEAERLDIGKKTKMKELDNLLDAYSIIIRT</sequence>
<accession>A0A6C0BF90</accession>
<organism evidence="2">
    <name type="scientific">viral metagenome</name>
    <dbReference type="NCBI Taxonomy" id="1070528"/>
    <lineage>
        <taxon>unclassified sequences</taxon>
        <taxon>metagenomes</taxon>
        <taxon>organismal metagenomes</taxon>
    </lineage>
</organism>
<keyword evidence="1" id="KW-0175">Coiled coil</keyword>
<dbReference type="AlphaFoldDB" id="A0A6C0BF90"/>
<feature type="coiled-coil region" evidence="1">
    <location>
        <begin position="809"/>
        <end position="888"/>
    </location>
</feature>
<proteinExistence type="predicted"/>
<feature type="coiled-coil region" evidence="1">
    <location>
        <begin position="110"/>
        <end position="155"/>
    </location>
</feature>
<feature type="coiled-coil region" evidence="1">
    <location>
        <begin position="541"/>
        <end position="610"/>
    </location>
</feature>
<feature type="coiled-coil region" evidence="1">
    <location>
        <begin position="680"/>
        <end position="732"/>
    </location>
</feature>